<gene>
    <name evidence="7" type="ORF">SAMN05660462_00592</name>
</gene>
<dbReference type="InterPro" id="IPR050833">
    <property type="entry name" value="Poly_Biosynth_Transport"/>
</dbReference>
<dbReference type="OrthoDB" id="1931441at2"/>
<feature type="transmembrane region" description="Helical" evidence="6">
    <location>
        <begin position="387"/>
        <end position="408"/>
    </location>
</feature>
<feature type="transmembrane region" description="Helical" evidence="6">
    <location>
        <begin position="325"/>
        <end position="349"/>
    </location>
</feature>
<feature type="transmembrane region" description="Helical" evidence="6">
    <location>
        <begin position="122"/>
        <end position="140"/>
    </location>
</feature>
<dbReference type="PANTHER" id="PTHR30250:SF11">
    <property type="entry name" value="O-ANTIGEN TRANSPORTER-RELATED"/>
    <property type="match status" value="1"/>
</dbReference>
<comment type="subcellular location">
    <subcellularLocation>
        <location evidence="1">Cell membrane</location>
        <topology evidence="1">Multi-pass membrane protein</topology>
    </subcellularLocation>
</comment>
<keyword evidence="5 6" id="KW-0472">Membrane</keyword>
<dbReference type="AlphaFoldDB" id="A0A1H3LQX1"/>
<proteinExistence type="predicted"/>
<feature type="transmembrane region" description="Helical" evidence="6">
    <location>
        <begin position="216"/>
        <end position="239"/>
    </location>
</feature>
<dbReference type="PANTHER" id="PTHR30250">
    <property type="entry name" value="PST FAMILY PREDICTED COLANIC ACID TRANSPORTER"/>
    <property type="match status" value="1"/>
</dbReference>
<keyword evidence="4 6" id="KW-1133">Transmembrane helix</keyword>
<evidence type="ECO:0000256" key="3">
    <source>
        <dbReference type="ARBA" id="ARBA00022692"/>
    </source>
</evidence>
<keyword evidence="8" id="KW-1185">Reference proteome</keyword>
<dbReference type="Pfam" id="PF13440">
    <property type="entry name" value="Polysacc_synt_3"/>
    <property type="match status" value="1"/>
</dbReference>
<reference evidence="8" key="1">
    <citation type="submission" date="2016-10" db="EMBL/GenBank/DDBJ databases">
        <authorList>
            <person name="Varghese N."/>
            <person name="Submissions S."/>
        </authorList>
    </citation>
    <scope>NUCLEOTIDE SEQUENCE [LARGE SCALE GENOMIC DNA]</scope>
    <source>
        <strain evidence="8">DSM 21650</strain>
    </source>
</reference>
<keyword evidence="3 6" id="KW-0812">Transmembrane</keyword>
<evidence type="ECO:0000256" key="6">
    <source>
        <dbReference type="SAM" id="Phobius"/>
    </source>
</evidence>
<evidence type="ECO:0000256" key="2">
    <source>
        <dbReference type="ARBA" id="ARBA00022475"/>
    </source>
</evidence>
<dbReference type="RefSeq" id="WP_091726989.1">
    <property type="nucleotide sequence ID" value="NZ_FNQE01000004.1"/>
</dbReference>
<feature type="transmembrane region" description="Helical" evidence="6">
    <location>
        <begin position="152"/>
        <end position="171"/>
    </location>
</feature>
<feature type="transmembrane region" description="Helical" evidence="6">
    <location>
        <begin position="429"/>
        <end position="461"/>
    </location>
</feature>
<evidence type="ECO:0000313" key="8">
    <source>
        <dbReference type="Proteomes" id="UP000198625"/>
    </source>
</evidence>
<dbReference type="GO" id="GO:0005886">
    <property type="term" value="C:plasma membrane"/>
    <property type="evidence" value="ECO:0007669"/>
    <property type="project" value="UniProtKB-SubCell"/>
</dbReference>
<accession>A0A1H3LQX1</accession>
<evidence type="ECO:0000256" key="1">
    <source>
        <dbReference type="ARBA" id="ARBA00004651"/>
    </source>
</evidence>
<keyword evidence="2" id="KW-1003">Cell membrane</keyword>
<evidence type="ECO:0000313" key="7">
    <source>
        <dbReference type="EMBL" id="SDY66499.1"/>
    </source>
</evidence>
<evidence type="ECO:0000256" key="5">
    <source>
        <dbReference type="ARBA" id="ARBA00023136"/>
    </source>
</evidence>
<sequence length="476" mass="55476">MTLWVRNKKIKNFFNYSIIKYFALAFALLKDLVNAKVLGPELLGVYGNLFLLFTYLTYTDFGILHSMNREYPLATKNNKENANNILYTTFSFLIIISLILLLLMITFTIFIDEKYVRLSNHYFVIVGLWAITEQFTKYYINYFRLKGNYSAINKIEIIKNIFSFFLVVFLINKFKVYGIIISMVISGSLCVIYGIRMSEPIKLYIDKKILKSLLSVGIPLLIYNLGFYILSTIDRIMIIKYLSTKDLGYYTLSNQLTNATLMFITSILFLQYPNAIIYLNNKNSSKEESWNYIKKYTEYVEIFGVILIIFGLVIIHPFIHLLMRQYIYSIDIYIVLVFGVIFSRIYYFANAYIVSNNQQNILIVLQVLAALIAILLNFIAIEFEYGILGIAIATSIVNIIYSVLQFYIANRMLEIKNGLIESFKRLNRIIIFSLYSIALLLIGFNYLIYTLLVISMGIYLYKKKMFIVIDVIKSIK</sequence>
<dbReference type="STRING" id="415015.SAMN05660462_00592"/>
<evidence type="ECO:0000256" key="4">
    <source>
        <dbReference type="ARBA" id="ARBA00022989"/>
    </source>
</evidence>
<feature type="transmembrane region" description="Helical" evidence="6">
    <location>
        <begin position="299"/>
        <end position="319"/>
    </location>
</feature>
<feature type="transmembrane region" description="Helical" evidence="6">
    <location>
        <begin position="45"/>
        <end position="64"/>
    </location>
</feature>
<protein>
    <submittedName>
        <fullName evidence="7">Na+-driven multidrug efflux pump</fullName>
    </submittedName>
</protein>
<name>A0A1H3LQX1_9FIRM</name>
<feature type="transmembrane region" description="Helical" evidence="6">
    <location>
        <begin position="259"/>
        <end position="279"/>
    </location>
</feature>
<feature type="transmembrane region" description="Helical" evidence="6">
    <location>
        <begin position="85"/>
        <end position="110"/>
    </location>
</feature>
<feature type="transmembrane region" description="Helical" evidence="6">
    <location>
        <begin position="361"/>
        <end position="381"/>
    </location>
</feature>
<feature type="transmembrane region" description="Helical" evidence="6">
    <location>
        <begin position="177"/>
        <end position="195"/>
    </location>
</feature>
<organism evidence="7 8">
    <name type="scientific">Proteiniborus ethanoligenes</name>
    <dbReference type="NCBI Taxonomy" id="415015"/>
    <lineage>
        <taxon>Bacteria</taxon>
        <taxon>Bacillati</taxon>
        <taxon>Bacillota</taxon>
        <taxon>Clostridia</taxon>
        <taxon>Eubacteriales</taxon>
        <taxon>Proteiniborus</taxon>
    </lineage>
</organism>
<dbReference type="EMBL" id="FNQE01000004">
    <property type="protein sequence ID" value="SDY66499.1"/>
    <property type="molecule type" value="Genomic_DNA"/>
</dbReference>
<dbReference type="Proteomes" id="UP000198625">
    <property type="component" value="Unassembled WGS sequence"/>
</dbReference>